<evidence type="ECO:0000256" key="4">
    <source>
        <dbReference type="ARBA" id="ARBA00022475"/>
    </source>
</evidence>
<dbReference type="InterPro" id="IPR058982">
    <property type="entry name" value="Beta-barrel_AprE"/>
</dbReference>
<comment type="subcellular location">
    <subcellularLocation>
        <location evidence="1 9">Cell inner membrane</location>
        <topology evidence="1 9">Single-pass membrane protein</topology>
    </subcellularLocation>
</comment>
<feature type="coiled-coil region" evidence="10">
    <location>
        <begin position="157"/>
        <end position="188"/>
    </location>
</feature>
<dbReference type="SUPFAM" id="SSF161270">
    <property type="entry name" value="PspA lactotransferrin-binding region"/>
    <property type="match status" value="1"/>
</dbReference>
<evidence type="ECO:0000313" key="13">
    <source>
        <dbReference type="EMBL" id="GFE50005.1"/>
    </source>
</evidence>
<proteinExistence type="inferred from homology"/>
<evidence type="ECO:0000256" key="7">
    <source>
        <dbReference type="ARBA" id="ARBA00022989"/>
    </source>
</evidence>
<dbReference type="Proteomes" id="UP000436522">
    <property type="component" value="Unassembled WGS sequence"/>
</dbReference>
<reference evidence="13 14" key="1">
    <citation type="submission" date="2019-12" db="EMBL/GenBank/DDBJ databases">
        <title>Roseobacter cerasinus sp. nov., isolated from seawater around aquaculture.</title>
        <authorList>
            <person name="Muramatsu S."/>
            <person name="Takabe Y."/>
            <person name="Mori K."/>
            <person name="Takaichi S."/>
            <person name="Hanada S."/>
        </authorList>
    </citation>
    <scope>NUCLEOTIDE SEQUENCE [LARGE SCALE GENOMIC DNA]</scope>
    <source>
        <strain evidence="13 14">AI77</strain>
    </source>
</reference>
<keyword evidence="6 9" id="KW-0812">Transmembrane</keyword>
<dbReference type="InterPro" id="IPR050739">
    <property type="entry name" value="MFP"/>
</dbReference>
<evidence type="ECO:0000256" key="2">
    <source>
        <dbReference type="ARBA" id="ARBA00009477"/>
    </source>
</evidence>
<evidence type="ECO:0000256" key="8">
    <source>
        <dbReference type="ARBA" id="ARBA00023136"/>
    </source>
</evidence>
<evidence type="ECO:0000256" key="6">
    <source>
        <dbReference type="ARBA" id="ARBA00022692"/>
    </source>
</evidence>
<keyword evidence="8 9" id="KW-0472">Membrane</keyword>
<keyword evidence="3 9" id="KW-0813">Transport</keyword>
<keyword evidence="4 9" id="KW-1003">Cell membrane</keyword>
<feature type="transmembrane region" description="Helical" evidence="9">
    <location>
        <begin position="29"/>
        <end position="47"/>
    </location>
</feature>
<dbReference type="Gene3D" id="2.40.30.170">
    <property type="match status" value="1"/>
</dbReference>
<feature type="coiled-coil region" evidence="10">
    <location>
        <begin position="237"/>
        <end position="286"/>
    </location>
</feature>
<evidence type="ECO:0000259" key="11">
    <source>
        <dbReference type="Pfam" id="PF25994"/>
    </source>
</evidence>
<name>A0A640VSY0_9RHOB</name>
<protein>
    <recommendedName>
        <fullName evidence="9">Membrane fusion protein (MFP) family protein</fullName>
    </recommendedName>
</protein>
<keyword evidence="10" id="KW-0175">Coiled coil</keyword>
<dbReference type="SUPFAM" id="SSF111369">
    <property type="entry name" value="HlyD-like secretion proteins"/>
    <property type="match status" value="1"/>
</dbReference>
<feature type="domain" description="AprE-like long alpha-helical hairpin" evidence="11">
    <location>
        <begin position="102"/>
        <end position="286"/>
    </location>
</feature>
<dbReference type="Gene3D" id="2.40.50.100">
    <property type="match status" value="1"/>
</dbReference>
<dbReference type="RefSeq" id="WP_159976221.1">
    <property type="nucleotide sequence ID" value="NZ_BLIV01000003.1"/>
</dbReference>
<evidence type="ECO:0000256" key="5">
    <source>
        <dbReference type="ARBA" id="ARBA00022519"/>
    </source>
</evidence>
<comment type="similarity">
    <text evidence="2 9">Belongs to the membrane fusion protein (MFP) (TC 8.A.1) family.</text>
</comment>
<accession>A0A640VSY0</accession>
<comment type="caution">
    <text evidence="13">The sequence shown here is derived from an EMBL/GenBank/DDBJ whole genome shotgun (WGS) entry which is preliminary data.</text>
</comment>
<evidence type="ECO:0000256" key="1">
    <source>
        <dbReference type="ARBA" id="ARBA00004377"/>
    </source>
</evidence>
<feature type="domain" description="AprE-like beta-barrel" evidence="12">
    <location>
        <begin position="328"/>
        <end position="417"/>
    </location>
</feature>
<dbReference type="PANTHER" id="PTHR30386:SF26">
    <property type="entry name" value="TRANSPORT PROTEIN COMB"/>
    <property type="match status" value="1"/>
</dbReference>
<dbReference type="NCBIfam" id="TIGR01843">
    <property type="entry name" value="type_I_hlyD"/>
    <property type="match status" value="1"/>
</dbReference>
<evidence type="ECO:0000256" key="3">
    <source>
        <dbReference type="ARBA" id="ARBA00022448"/>
    </source>
</evidence>
<gene>
    <name evidence="13" type="ORF">So717_17580</name>
</gene>
<dbReference type="PANTHER" id="PTHR30386">
    <property type="entry name" value="MEMBRANE FUSION SUBUNIT OF EMRAB-TOLC MULTIDRUG EFFLUX PUMP"/>
    <property type="match status" value="1"/>
</dbReference>
<dbReference type="GO" id="GO:0005886">
    <property type="term" value="C:plasma membrane"/>
    <property type="evidence" value="ECO:0007669"/>
    <property type="project" value="UniProtKB-SubCell"/>
</dbReference>
<keyword evidence="7 9" id="KW-1133">Transmembrane helix</keyword>
<keyword evidence="14" id="KW-1185">Reference proteome</keyword>
<dbReference type="Gene3D" id="1.10.287.470">
    <property type="entry name" value="Helix hairpin bin"/>
    <property type="match status" value="1"/>
</dbReference>
<sequence length="440" mass="48002">MFGNRIEDQFVNDIAGANAALRRGGPWRLLLAIAAGLAAFVAWAATYEIEETARATGRVIPSQQVQIVQSLEGGIVRDIAVAEGDIVEQGDVLMQIDDTRFAAERGELREREAAGRAEAARLRAEAQFAEDLDFDEDLRARAPLAVAAEQQVFISRREQLTRELEVLRAQLLQRRAELEEVKAQQSRTDGIIAPLLSEIALTEDMFNRGLVPEIELLRLQSRLAELNGDLAVGRASTPRLEAAIAEAENQINAARSAYVLSARQRLAQLQLELAVVQETLRSANDRVTRAQLRAPVRGTINRVNATTLGAVVQPGAPLVEIVPIDDSLLIEADLGPRDIAFVRPGERASVKISAYDYVIYGALDGEVVRIGADSIASEGGTEFFRVVVRTDTSYLGTEDNPLPITPGMVASVDIQTGERTVLSYLAKPILRAQAEALRER</sequence>
<evidence type="ECO:0000313" key="14">
    <source>
        <dbReference type="Proteomes" id="UP000436522"/>
    </source>
</evidence>
<dbReference type="InterPro" id="IPR010129">
    <property type="entry name" value="T1SS_HlyD"/>
</dbReference>
<dbReference type="Pfam" id="PF26002">
    <property type="entry name" value="Beta-barrel_AprE"/>
    <property type="match status" value="1"/>
</dbReference>
<dbReference type="OrthoDB" id="9810980at2"/>
<keyword evidence="5 9" id="KW-0997">Cell inner membrane</keyword>
<evidence type="ECO:0000256" key="9">
    <source>
        <dbReference type="RuleBase" id="RU365093"/>
    </source>
</evidence>
<dbReference type="AlphaFoldDB" id="A0A640VSY0"/>
<evidence type="ECO:0000259" key="12">
    <source>
        <dbReference type="Pfam" id="PF26002"/>
    </source>
</evidence>
<dbReference type="EMBL" id="BLIV01000003">
    <property type="protein sequence ID" value="GFE50005.1"/>
    <property type="molecule type" value="Genomic_DNA"/>
</dbReference>
<dbReference type="GO" id="GO:0015031">
    <property type="term" value="P:protein transport"/>
    <property type="evidence" value="ECO:0007669"/>
    <property type="project" value="InterPro"/>
</dbReference>
<organism evidence="13 14">
    <name type="scientific">Roseobacter cerasinus</name>
    <dbReference type="NCBI Taxonomy" id="2602289"/>
    <lineage>
        <taxon>Bacteria</taxon>
        <taxon>Pseudomonadati</taxon>
        <taxon>Pseudomonadota</taxon>
        <taxon>Alphaproteobacteria</taxon>
        <taxon>Rhodobacterales</taxon>
        <taxon>Roseobacteraceae</taxon>
        <taxon>Roseobacter</taxon>
    </lineage>
</organism>
<dbReference type="Pfam" id="PF25994">
    <property type="entry name" value="HH_AprE"/>
    <property type="match status" value="1"/>
</dbReference>
<evidence type="ECO:0000256" key="10">
    <source>
        <dbReference type="SAM" id="Coils"/>
    </source>
</evidence>
<dbReference type="InterPro" id="IPR058781">
    <property type="entry name" value="HH_AprE-like"/>
</dbReference>
<dbReference type="PRINTS" id="PR01490">
    <property type="entry name" value="RTXTOXIND"/>
</dbReference>